<dbReference type="Proteomes" id="UP000291469">
    <property type="component" value="Chromosome"/>
</dbReference>
<sequence>MDSAEPTSRSRSRPSRWANRATGRHALDAEPGRRFAGLFAWVLGRHTIAIVDRVHALMAGVHAGYALLLVALLLVAQPPSPQTLIGAACLLAASGSVLLGARAGRRRLPQDAREAALLLAAGALLDAPSGVEFVLLLSAGNAALYHRLLGRVITLALFGLALMGPSLVTGAAPDLAMGWSLPRFVVVVVVFGFVADVARFAERRLVEEQLLGSARTTLTAGLDVDGMGGVLATVAHDLVARLGPRGGDRAVCVTLLLDGGRLRVSGSSDGGATVPTGLVVDRPPSGPLADASDSRSGGAPASDQGSTGAHALDHLLGPGWWATALPLAAGGASLGALLIAAPTGIDPSRPSALDVLLTEAALALDARRQEAERARREQLLHTVLAESSDLVLVLDHDLVVRYASPAVAQLGWAAEHLEGQDLTWLLHPDDRLQASTSLREVVDSPGSRRTFEARVRDARGHWHVLETVATDHRGDPELRGILLNSRAITERKALEDQLALQAHTDSLTGLLNRTSFEDRVGATLEAWRAWHPPPAVLYIDLDNLKQVNDAYGHWAGDELLSAVAQRLRASTRGGDAVSRLGGDEFAVLLTQANRATVERVADRVLSGIRNGPIGPGHPRPEASMGVAIARPGWTVTQLLQAADAAMYEVKRAGKGTWRHYDDALPSPQDQSALLTDLGLAIEHDDITVHYQPLVSLPGRDWVAVEALARWTHSERGAVPPAEFVHLAERAGLISDLGRRVLSRGLADLARWRTAGVTAGLQVNVSGTQLLAPNLVEEVALALERAGVPPSALTLEITETTLIQNVDRTREALDSLRALGVRLSIDDFGAGYAGLGYLRDLPVDELKIDRSYIASLGHSHEGTSLVRTVVDLAHVLGLEIVAEGVEHEPQARTLIEMGCTRAQGFLFGGPTAEGPPPERGGEEHSAADAGAQEEEARARQEEGGARQEEGGARQETGRTRTP</sequence>
<dbReference type="InterPro" id="IPR052155">
    <property type="entry name" value="Biofilm_reg_signaling"/>
</dbReference>
<dbReference type="KEGG" id="erz:ER308_06535"/>
<dbReference type="CDD" id="cd01949">
    <property type="entry name" value="GGDEF"/>
    <property type="match status" value="1"/>
</dbReference>
<gene>
    <name evidence="5" type="ORF">ER308_06535</name>
</gene>
<dbReference type="SMART" id="SM00091">
    <property type="entry name" value="PAS"/>
    <property type="match status" value="1"/>
</dbReference>
<feature type="transmembrane region" description="Helical" evidence="2">
    <location>
        <begin position="184"/>
        <end position="201"/>
    </location>
</feature>
<keyword evidence="6" id="KW-1185">Reference proteome</keyword>
<dbReference type="InterPro" id="IPR035919">
    <property type="entry name" value="EAL_sf"/>
</dbReference>
<dbReference type="NCBIfam" id="TIGR00254">
    <property type="entry name" value="GGDEF"/>
    <property type="match status" value="1"/>
</dbReference>
<dbReference type="PROSITE" id="PS50883">
    <property type="entry name" value="EAL"/>
    <property type="match status" value="1"/>
</dbReference>
<reference evidence="5 6" key="1">
    <citation type="submission" date="2019-01" db="EMBL/GenBank/DDBJ databases">
        <title>Egibacter rhizosphaerae EGI 80759T.</title>
        <authorList>
            <person name="Chen D.-D."/>
            <person name="Tian Y."/>
            <person name="Jiao J.-Y."/>
            <person name="Zhang X.-T."/>
            <person name="Zhang Y.-G."/>
            <person name="Zhang Y."/>
            <person name="Xiao M."/>
            <person name="Shu W.-S."/>
            <person name="Li W.-J."/>
        </authorList>
    </citation>
    <scope>NUCLEOTIDE SEQUENCE [LARGE SCALE GENOMIC DNA]</scope>
    <source>
        <strain evidence="5 6">EGI 80759</strain>
    </source>
</reference>
<protein>
    <submittedName>
        <fullName evidence="5">EAL domain-containing protein</fullName>
    </submittedName>
</protein>
<keyword evidence="2" id="KW-1133">Transmembrane helix</keyword>
<keyword evidence="2" id="KW-0472">Membrane</keyword>
<dbReference type="CDD" id="cd00130">
    <property type="entry name" value="PAS"/>
    <property type="match status" value="1"/>
</dbReference>
<accession>A0A411YDF5</accession>
<dbReference type="Gene3D" id="3.30.70.270">
    <property type="match status" value="1"/>
</dbReference>
<feature type="transmembrane region" description="Helical" evidence="2">
    <location>
        <begin position="82"/>
        <end position="103"/>
    </location>
</feature>
<dbReference type="Gene3D" id="3.30.450.20">
    <property type="entry name" value="PAS domain"/>
    <property type="match status" value="1"/>
</dbReference>
<feature type="compositionally biased region" description="Basic and acidic residues" evidence="1">
    <location>
        <begin position="933"/>
        <end position="961"/>
    </location>
</feature>
<dbReference type="InterPro" id="IPR035965">
    <property type="entry name" value="PAS-like_dom_sf"/>
</dbReference>
<dbReference type="EMBL" id="CP036402">
    <property type="protein sequence ID" value="QBI19230.1"/>
    <property type="molecule type" value="Genomic_DNA"/>
</dbReference>
<dbReference type="InterPro" id="IPR029787">
    <property type="entry name" value="Nucleotide_cyclase"/>
</dbReference>
<dbReference type="RefSeq" id="WP_131154227.1">
    <property type="nucleotide sequence ID" value="NZ_CP036402.1"/>
</dbReference>
<feature type="transmembrane region" description="Helical" evidence="2">
    <location>
        <begin position="115"/>
        <end position="136"/>
    </location>
</feature>
<feature type="transmembrane region" description="Helical" evidence="2">
    <location>
        <begin position="54"/>
        <end position="76"/>
    </location>
</feature>
<dbReference type="InterPro" id="IPR043128">
    <property type="entry name" value="Rev_trsase/Diguanyl_cyclase"/>
</dbReference>
<dbReference type="InterPro" id="IPR000160">
    <property type="entry name" value="GGDEF_dom"/>
</dbReference>
<dbReference type="CDD" id="cd01948">
    <property type="entry name" value="EAL"/>
    <property type="match status" value="1"/>
</dbReference>
<feature type="region of interest" description="Disordered" evidence="1">
    <location>
        <begin position="267"/>
        <end position="309"/>
    </location>
</feature>
<evidence type="ECO:0000256" key="2">
    <source>
        <dbReference type="SAM" id="Phobius"/>
    </source>
</evidence>
<organism evidence="5 6">
    <name type="scientific">Egibacter rhizosphaerae</name>
    <dbReference type="NCBI Taxonomy" id="1670831"/>
    <lineage>
        <taxon>Bacteria</taxon>
        <taxon>Bacillati</taxon>
        <taxon>Actinomycetota</taxon>
        <taxon>Nitriliruptoria</taxon>
        <taxon>Egibacterales</taxon>
        <taxon>Egibacteraceae</taxon>
        <taxon>Egibacter</taxon>
    </lineage>
</organism>
<dbReference type="InterPro" id="IPR001633">
    <property type="entry name" value="EAL_dom"/>
</dbReference>
<feature type="region of interest" description="Disordered" evidence="1">
    <location>
        <begin position="1"/>
        <end position="23"/>
    </location>
</feature>
<feature type="region of interest" description="Disordered" evidence="1">
    <location>
        <begin position="904"/>
        <end position="961"/>
    </location>
</feature>
<feature type="transmembrane region" description="Helical" evidence="2">
    <location>
        <begin position="148"/>
        <end position="172"/>
    </location>
</feature>
<dbReference type="Pfam" id="PF08448">
    <property type="entry name" value="PAS_4"/>
    <property type="match status" value="1"/>
</dbReference>
<dbReference type="InterPro" id="IPR013656">
    <property type="entry name" value="PAS_4"/>
</dbReference>
<dbReference type="Gene3D" id="3.20.20.450">
    <property type="entry name" value="EAL domain"/>
    <property type="match status" value="1"/>
</dbReference>
<dbReference type="SMART" id="SM00267">
    <property type="entry name" value="GGDEF"/>
    <property type="match status" value="1"/>
</dbReference>
<evidence type="ECO:0000313" key="6">
    <source>
        <dbReference type="Proteomes" id="UP000291469"/>
    </source>
</evidence>
<dbReference type="OrthoDB" id="23692at2"/>
<proteinExistence type="predicted"/>
<dbReference type="Pfam" id="PF00563">
    <property type="entry name" value="EAL"/>
    <property type="match status" value="1"/>
</dbReference>
<dbReference type="AlphaFoldDB" id="A0A411YDF5"/>
<evidence type="ECO:0000259" key="3">
    <source>
        <dbReference type="PROSITE" id="PS50883"/>
    </source>
</evidence>
<dbReference type="PANTHER" id="PTHR44757:SF2">
    <property type="entry name" value="BIOFILM ARCHITECTURE MAINTENANCE PROTEIN MBAA"/>
    <property type="match status" value="1"/>
</dbReference>
<evidence type="ECO:0000313" key="5">
    <source>
        <dbReference type="EMBL" id="QBI19230.1"/>
    </source>
</evidence>
<dbReference type="PANTHER" id="PTHR44757">
    <property type="entry name" value="DIGUANYLATE CYCLASE DGCP"/>
    <property type="match status" value="1"/>
</dbReference>
<feature type="domain" description="EAL" evidence="3">
    <location>
        <begin position="670"/>
        <end position="923"/>
    </location>
</feature>
<name>A0A411YDF5_9ACTN</name>
<feature type="domain" description="GGDEF" evidence="4">
    <location>
        <begin position="532"/>
        <end position="662"/>
    </location>
</feature>
<dbReference type="Pfam" id="PF00990">
    <property type="entry name" value="GGDEF"/>
    <property type="match status" value="1"/>
</dbReference>
<dbReference type="SUPFAM" id="SSF55785">
    <property type="entry name" value="PYP-like sensor domain (PAS domain)"/>
    <property type="match status" value="1"/>
</dbReference>
<evidence type="ECO:0000259" key="4">
    <source>
        <dbReference type="PROSITE" id="PS50887"/>
    </source>
</evidence>
<dbReference type="PROSITE" id="PS50887">
    <property type="entry name" value="GGDEF"/>
    <property type="match status" value="1"/>
</dbReference>
<evidence type="ECO:0000256" key="1">
    <source>
        <dbReference type="SAM" id="MobiDB-lite"/>
    </source>
</evidence>
<dbReference type="SUPFAM" id="SSF55073">
    <property type="entry name" value="Nucleotide cyclase"/>
    <property type="match status" value="1"/>
</dbReference>
<keyword evidence="2" id="KW-0812">Transmembrane</keyword>
<dbReference type="NCBIfam" id="TIGR00229">
    <property type="entry name" value="sensory_box"/>
    <property type="match status" value="1"/>
</dbReference>
<dbReference type="InterPro" id="IPR000014">
    <property type="entry name" value="PAS"/>
</dbReference>
<dbReference type="SUPFAM" id="SSF141868">
    <property type="entry name" value="EAL domain-like"/>
    <property type="match status" value="1"/>
</dbReference>
<dbReference type="SMART" id="SM00052">
    <property type="entry name" value="EAL"/>
    <property type="match status" value="1"/>
</dbReference>